<sequence>MPGTPIGFGNSKFPTRSNDGNTQSSQDDYNNFITSPNQETGFLSPKNFTNEYDNSLLRTPNTNNFMSTDSLRPTPQTPGSSFNVIHNPKPDEEDVNLFIKPEEFNTISIKVVSTISIHPKKSDDPNVTFSINDRESRKEMWRIRKTFSQLSAFDNEIRPIVDCFGLPPLPDRSLFNSTTPSKIESRKESLQNYFNTIFTMPHIPHMVLYRMCRYLSLDFVNPLDDFRSGARKEGFLIRRYKGLGTTWKIRWCQVDGPTLEIYETPGGVLQEQIRLKGTQIGRQTDDSVAEEKGYRHAFLILETTRATKLSSYPKHFFCTESDADRDDWINALIEFNDSGDTSFSSNNEVSVDQYLETPSSKFDYQDELEQNSKPYSSFSNNSSTPDPTATIQSQEEPKDKKVKKRSIFPFRYKASHPEEDSATPPATPSLGAIFGDTPSSQLQNTNNNTPMEEPSIQQYLDQMNLDEDVTKSIFGREISEAYKLSNHEILGKSIPSIVFRCLDFLMKTGGVYEEGIFRLSGSASTIRQFKDLFNKEFDLDIFESNLKPDMHTIAGLLKTYLRELPSPILGLETYNHLQKLVMNTKSKEVLAKQFCEYMNNSSNMDSVHYDICYVMFKFLRQIIANSSSNRMNLRNVCIVFVPTLNISLDILVTLIVDFDCIFEGGQPVLDENREVVDLQIPNF</sequence>
<reference evidence="7" key="1">
    <citation type="submission" date="2016-05" db="EMBL/GenBank/DDBJ databases">
        <title>Comparative genomics of biotechnologically important yeasts.</title>
        <authorList>
            <consortium name="DOE Joint Genome Institute"/>
            <person name="Riley R."/>
            <person name="Haridas S."/>
            <person name="Wolfe K.H."/>
            <person name="Lopes M.R."/>
            <person name="Hittinger C.T."/>
            <person name="Goker M."/>
            <person name="Salamov A."/>
            <person name="Wisecaver J."/>
            <person name="Long T.M."/>
            <person name="Aerts A.L."/>
            <person name="Barry K."/>
            <person name="Choi C."/>
            <person name="Clum A."/>
            <person name="Coughlan A.Y."/>
            <person name="Deshpande S."/>
            <person name="Douglass A.P."/>
            <person name="Hanson S.J."/>
            <person name="Klenk H.-P."/>
            <person name="Labutti K."/>
            <person name="Lapidus A."/>
            <person name="Lindquist E."/>
            <person name="Lipzen A."/>
            <person name="Meier-Kolthoff J.P."/>
            <person name="Ohm R.A."/>
            <person name="Otillar R.P."/>
            <person name="Pangilinan J."/>
            <person name="Peng Y."/>
            <person name="Rokas A."/>
            <person name="Rosa C.A."/>
            <person name="Scheuner C."/>
            <person name="Sibirny A.A."/>
            <person name="Slot J.C."/>
            <person name="Stielow J.B."/>
            <person name="Sun H."/>
            <person name="Kurtzman C.P."/>
            <person name="Blackwell M."/>
            <person name="Grigoriev I.V."/>
            <person name="Jeffries T.W."/>
        </authorList>
    </citation>
    <scope>NUCLEOTIDE SEQUENCE [LARGE SCALE GENOMIC DNA]</scope>
    <source>
        <strain evidence="7">NRRL Y-1933</strain>
    </source>
</reference>
<dbReference type="InterPro" id="IPR036871">
    <property type="entry name" value="PX_dom_sf"/>
</dbReference>
<dbReference type="Gene3D" id="3.30.1520.10">
    <property type="entry name" value="Phox-like domain"/>
    <property type="match status" value="1"/>
</dbReference>
<feature type="compositionally biased region" description="Polar residues" evidence="2">
    <location>
        <begin position="384"/>
        <end position="394"/>
    </location>
</feature>
<dbReference type="GO" id="GO:0005933">
    <property type="term" value="C:cellular bud"/>
    <property type="evidence" value="ECO:0007669"/>
    <property type="project" value="UniProtKB-ARBA"/>
</dbReference>
<dbReference type="GO" id="GO:0005938">
    <property type="term" value="C:cell cortex"/>
    <property type="evidence" value="ECO:0007669"/>
    <property type="project" value="UniProtKB-ARBA"/>
</dbReference>
<proteinExistence type="predicted"/>
<dbReference type="GO" id="GO:0005096">
    <property type="term" value="F:GTPase activator activity"/>
    <property type="evidence" value="ECO:0007669"/>
    <property type="project" value="UniProtKB-KW"/>
</dbReference>
<evidence type="ECO:0000259" key="4">
    <source>
        <dbReference type="PROSITE" id="PS50195"/>
    </source>
</evidence>
<dbReference type="InterPro" id="IPR008936">
    <property type="entry name" value="Rho_GTPase_activation_prot"/>
</dbReference>
<dbReference type="PANTHER" id="PTHR23176:SF129">
    <property type="entry name" value="RHO GTPASE ACTIVATING PROTEIN AT 16F, ISOFORM E-RELATED"/>
    <property type="match status" value="1"/>
</dbReference>
<keyword evidence="1" id="KW-0343">GTPase activation</keyword>
<dbReference type="Gene3D" id="1.10.555.10">
    <property type="entry name" value="Rho GTPase activation protein"/>
    <property type="match status" value="1"/>
</dbReference>
<feature type="domain" description="PX" evidence="4">
    <location>
        <begin position="107"/>
        <end position="227"/>
    </location>
</feature>
<dbReference type="GO" id="GO:0035091">
    <property type="term" value="F:phosphatidylinositol binding"/>
    <property type="evidence" value="ECO:0007669"/>
    <property type="project" value="InterPro"/>
</dbReference>
<dbReference type="InterPro" id="IPR050729">
    <property type="entry name" value="Rho-GAP"/>
</dbReference>
<evidence type="ECO:0000313" key="7">
    <source>
        <dbReference type="Proteomes" id="UP000095085"/>
    </source>
</evidence>
<evidence type="ECO:0008006" key="8">
    <source>
        <dbReference type="Google" id="ProtNLM"/>
    </source>
</evidence>
<feature type="region of interest" description="Disordered" evidence="2">
    <location>
        <begin position="1"/>
        <end position="88"/>
    </location>
</feature>
<feature type="compositionally biased region" description="Polar residues" evidence="2">
    <location>
        <begin position="12"/>
        <end position="84"/>
    </location>
</feature>
<dbReference type="SUPFAM" id="SSF50729">
    <property type="entry name" value="PH domain-like"/>
    <property type="match status" value="1"/>
</dbReference>
<evidence type="ECO:0000256" key="2">
    <source>
        <dbReference type="SAM" id="MobiDB-lite"/>
    </source>
</evidence>
<dbReference type="OrthoDB" id="185175at2759"/>
<dbReference type="SMART" id="SM00233">
    <property type="entry name" value="PH"/>
    <property type="match status" value="1"/>
</dbReference>
<gene>
    <name evidence="6" type="ORF">HYPBUDRAFT_239185</name>
</gene>
<dbReference type="Gene3D" id="2.30.29.30">
    <property type="entry name" value="Pleckstrin-homology domain (PH domain)/Phosphotyrosine-binding domain (PTB)"/>
    <property type="match status" value="1"/>
</dbReference>
<feature type="region of interest" description="Disordered" evidence="2">
    <location>
        <begin position="369"/>
        <end position="444"/>
    </location>
</feature>
<name>A0A1E4RPM9_9ASCO</name>
<dbReference type="Pfam" id="PF00620">
    <property type="entry name" value="RhoGAP"/>
    <property type="match status" value="1"/>
</dbReference>
<dbReference type="PROSITE" id="PS50195">
    <property type="entry name" value="PX"/>
    <property type="match status" value="1"/>
</dbReference>
<feature type="compositionally biased region" description="Low complexity" evidence="2">
    <location>
        <begin position="371"/>
        <end position="383"/>
    </location>
</feature>
<feature type="domain" description="Rho-GAP" evidence="5">
    <location>
        <begin position="476"/>
        <end position="683"/>
    </location>
</feature>
<dbReference type="SUPFAM" id="SSF48350">
    <property type="entry name" value="GTPase activation domain, GAP"/>
    <property type="match status" value="1"/>
</dbReference>
<dbReference type="CDD" id="cd06093">
    <property type="entry name" value="PX_domain"/>
    <property type="match status" value="1"/>
</dbReference>
<dbReference type="PANTHER" id="PTHR23176">
    <property type="entry name" value="RHO/RAC/CDC GTPASE-ACTIVATING PROTEIN"/>
    <property type="match status" value="1"/>
</dbReference>
<dbReference type="PROSITE" id="PS50003">
    <property type="entry name" value="PH_DOMAIN"/>
    <property type="match status" value="1"/>
</dbReference>
<dbReference type="PROSITE" id="PS50238">
    <property type="entry name" value="RHOGAP"/>
    <property type="match status" value="1"/>
</dbReference>
<evidence type="ECO:0000313" key="6">
    <source>
        <dbReference type="EMBL" id="ODV69188.1"/>
    </source>
</evidence>
<keyword evidence="7" id="KW-1185">Reference proteome</keyword>
<dbReference type="InterPro" id="IPR001849">
    <property type="entry name" value="PH_domain"/>
</dbReference>
<dbReference type="InterPro" id="IPR011993">
    <property type="entry name" value="PH-like_dom_sf"/>
</dbReference>
<dbReference type="Proteomes" id="UP000095085">
    <property type="component" value="Unassembled WGS sequence"/>
</dbReference>
<feature type="domain" description="PH" evidence="3">
    <location>
        <begin position="229"/>
        <end position="337"/>
    </location>
</feature>
<dbReference type="STRING" id="984485.A0A1E4RPM9"/>
<dbReference type="RefSeq" id="XP_020078255.1">
    <property type="nucleotide sequence ID" value="XM_020223240.1"/>
</dbReference>
<dbReference type="InterPro" id="IPR001683">
    <property type="entry name" value="PX_dom"/>
</dbReference>
<dbReference type="AlphaFoldDB" id="A0A1E4RPM9"/>
<evidence type="ECO:0000256" key="1">
    <source>
        <dbReference type="ARBA" id="ARBA00022468"/>
    </source>
</evidence>
<dbReference type="SMART" id="SM00324">
    <property type="entry name" value="RhoGAP"/>
    <property type="match status" value="1"/>
</dbReference>
<accession>A0A1E4RPM9</accession>
<organism evidence="6 7">
    <name type="scientific">Hyphopichia burtonii NRRL Y-1933</name>
    <dbReference type="NCBI Taxonomy" id="984485"/>
    <lineage>
        <taxon>Eukaryota</taxon>
        <taxon>Fungi</taxon>
        <taxon>Dikarya</taxon>
        <taxon>Ascomycota</taxon>
        <taxon>Saccharomycotina</taxon>
        <taxon>Pichiomycetes</taxon>
        <taxon>Debaryomycetaceae</taxon>
        <taxon>Hyphopichia</taxon>
    </lineage>
</organism>
<dbReference type="GO" id="GO:0007165">
    <property type="term" value="P:signal transduction"/>
    <property type="evidence" value="ECO:0007669"/>
    <property type="project" value="InterPro"/>
</dbReference>
<dbReference type="InterPro" id="IPR000198">
    <property type="entry name" value="RhoGAP_dom"/>
</dbReference>
<evidence type="ECO:0000259" key="5">
    <source>
        <dbReference type="PROSITE" id="PS50238"/>
    </source>
</evidence>
<dbReference type="GeneID" id="30997789"/>
<dbReference type="EMBL" id="KV454539">
    <property type="protein sequence ID" value="ODV69188.1"/>
    <property type="molecule type" value="Genomic_DNA"/>
</dbReference>
<dbReference type="Pfam" id="PF00169">
    <property type="entry name" value="PH"/>
    <property type="match status" value="1"/>
</dbReference>
<evidence type="ECO:0000259" key="3">
    <source>
        <dbReference type="PROSITE" id="PS50003"/>
    </source>
</evidence>
<protein>
    <recommendedName>
        <fullName evidence="8">RhoGAP-domain-containing protein</fullName>
    </recommendedName>
</protein>
<dbReference type="Pfam" id="PF00787">
    <property type="entry name" value="PX"/>
    <property type="match status" value="1"/>
</dbReference>